<keyword evidence="3" id="KW-1185">Reference proteome</keyword>
<accession>A0A8J3CQY3</accession>
<dbReference type="Proteomes" id="UP000634004">
    <property type="component" value="Unassembled WGS sequence"/>
</dbReference>
<dbReference type="RefSeq" id="WP_189495926.1">
    <property type="nucleotide sequence ID" value="NZ_BMZH01000003.1"/>
</dbReference>
<evidence type="ECO:0000313" key="2">
    <source>
        <dbReference type="EMBL" id="GHA88445.1"/>
    </source>
</evidence>
<dbReference type="SUPFAM" id="SSF53474">
    <property type="entry name" value="alpha/beta-Hydrolases"/>
    <property type="match status" value="1"/>
</dbReference>
<dbReference type="AlphaFoldDB" id="A0A8J3CQY3"/>
<dbReference type="PANTHER" id="PTHR43798:SF33">
    <property type="entry name" value="HYDROLASE, PUTATIVE (AFU_ORTHOLOGUE AFUA_2G14860)-RELATED"/>
    <property type="match status" value="1"/>
</dbReference>
<dbReference type="Gene3D" id="3.40.50.1820">
    <property type="entry name" value="alpha/beta hydrolase"/>
    <property type="match status" value="1"/>
</dbReference>
<dbReference type="GO" id="GO:0016020">
    <property type="term" value="C:membrane"/>
    <property type="evidence" value="ECO:0007669"/>
    <property type="project" value="TreeGrafter"/>
</dbReference>
<protein>
    <submittedName>
        <fullName evidence="2">Alpha/beta hydrolase</fullName>
    </submittedName>
</protein>
<proteinExistence type="predicted"/>
<gene>
    <name evidence="2" type="ORF">GCM10009069_09250</name>
</gene>
<sequence length="292" mass="32341">MQRVRFELPGGTLSALQFGDPTTPLRLVFCHANGFNGQSYRAVLEPLGVHALALDLRGHGMTDLPCDVPRLANWQIFADDIAEFFNRKVDAPIVLAGHSYGAVSGVLSMPQVKKKVAGYVGFDPVLVPWLFRQIATTASCRAYMKRRIPIARKAGQRKSVFDDLEMAFARYQGRGAFKGVPDGILRDYLQGGLIETNDGQMRLACDPSWEQAIFAAQAHNIFRHIPLLPDNSRIVFAGARGHVSTAGQRKRLQRLQPGVSVEFQPTYNHLFPLQEPAFASEVLRSVLDRAVS</sequence>
<dbReference type="InterPro" id="IPR050266">
    <property type="entry name" value="AB_hydrolase_sf"/>
</dbReference>
<dbReference type="GO" id="GO:0016787">
    <property type="term" value="F:hydrolase activity"/>
    <property type="evidence" value="ECO:0007669"/>
    <property type="project" value="UniProtKB-KW"/>
</dbReference>
<comment type="caution">
    <text evidence="2">The sequence shown here is derived from an EMBL/GenBank/DDBJ whole genome shotgun (WGS) entry which is preliminary data.</text>
</comment>
<keyword evidence="2" id="KW-0378">Hydrolase</keyword>
<evidence type="ECO:0000313" key="3">
    <source>
        <dbReference type="Proteomes" id="UP000634004"/>
    </source>
</evidence>
<dbReference type="PANTHER" id="PTHR43798">
    <property type="entry name" value="MONOACYLGLYCEROL LIPASE"/>
    <property type="match status" value="1"/>
</dbReference>
<dbReference type="InterPro" id="IPR029058">
    <property type="entry name" value="AB_hydrolase_fold"/>
</dbReference>
<feature type="domain" description="AB hydrolase-1" evidence="1">
    <location>
        <begin position="27"/>
        <end position="181"/>
    </location>
</feature>
<reference evidence="2" key="2">
    <citation type="submission" date="2020-09" db="EMBL/GenBank/DDBJ databases">
        <authorList>
            <person name="Sun Q."/>
            <person name="Kim S."/>
        </authorList>
    </citation>
    <scope>NUCLEOTIDE SEQUENCE</scope>
    <source>
        <strain evidence="2">KCTC 32513</strain>
    </source>
</reference>
<organism evidence="2 3">
    <name type="scientific">Algimonas arctica</name>
    <dbReference type="NCBI Taxonomy" id="1479486"/>
    <lineage>
        <taxon>Bacteria</taxon>
        <taxon>Pseudomonadati</taxon>
        <taxon>Pseudomonadota</taxon>
        <taxon>Alphaproteobacteria</taxon>
        <taxon>Maricaulales</taxon>
        <taxon>Robiginitomaculaceae</taxon>
        <taxon>Algimonas</taxon>
    </lineage>
</organism>
<dbReference type="Pfam" id="PF12697">
    <property type="entry name" value="Abhydrolase_6"/>
    <property type="match status" value="1"/>
</dbReference>
<name>A0A8J3CQY3_9PROT</name>
<dbReference type="EMBL" id="BMZH01000003">
    <property type="protein sequence ID" value="GHA88445.1"/>
    <property type="molecule type" value="Genomic_DNA"/>
</dbReference>
<reference evidence="2" key="1">
    <citation type="journal article" date="2014" name="Int. J. Syst. Evol. Microbiol.">
        <title>Complete genome sequence of Corynebacterium casei LMG S-19264T (=DSM 44701T), isolated from a smear-ripened cheese.</title>
        <authorList>
            <consortium name="US DOE Joint Genome Institute (JGI-PGF)"/>
            <person name="Walter F."/>
            <person name="Albersmeier A."/>
            <person name="Kalinowski J."/>
            <person name="Ruckert C."/>
        </authorList>
    </citation>
    <scope>NUCLEOTIDE SEQUENCE</scope>
    <source>
        <strain evidence="2">KCTC 32513</strain>
    </source>
</reference>
<evidence type="ECO:0000259" key="1">
    <source>
        <dbReference type="Pfam" id="PF12697"/>
    </source>
</evidence>
<dbReference type="InterPro" id="IPR000073">
    <property type="entry name" value="AB_hydrolase_1"/>
</dbReference>